<dbReference type="AlphaFoldDB" id="A0A4Y4EY57"/>
<dbReference type="OrthoDB" id="6238442at2"/>
<reference evidence="1 2" key="1">
    <citation type="submission" date="2019-06" db="EMBL/GenBank/DDBJ databases">
        <title>Whole genome shotgun sequence of Halomonas halmophila NBRC 15537.</title>
        <authorList>
            <person name="Hosoyama A."/>
            <person name="Uohara A."/>
            <person name="Ohji S."/>
            <person name="Ichikawa N."/>
        </authorList>
    </citation>
    <scope>NUCLEOTIDE SEQUENCE [LARGE SCALE GENOMIC DNA]</scope>
    <source>
        <strain evidence="1 2">NBRC 15537</strain>
    </source>
</reference>
<keyword evidence="2" id="KW-1185">Reference proteome</keyword>
<name>A0A4Y4EY57_9GAMM</name>
<dbReference type="Proteomes" id="UP000319812">
    <property type="component" value="Unassembled WGS sequence"/>
</dbReference>
<protein>
    <submittedName>
        <fullName evidence="1">Uncharacterized protein</fullName>
    </submittedName>
</protein>
<evidence type="ECO:0000313" key="1">
    <source>
        <dbReference type="EMBL" id="GED22872.1"/>
    </source>
</evidence>
<accession>A0A4Y4EY57</accession>
<evidence type="ECO:0000313" key="2">
    <source>
        <dbReference type="Proteomes" id="UP000319812"/>
    </source>
</evidence>
<comment type="caution">
    <text evidence="1">The sequence shown here is derived from an EMBL/GenBank/DDBJ whole genome shotgun (WGS) entry which is preliminary data.</text>
</comment>
<gene>
    <name evidence="1" type="ORF">HHA01_18490</name>
</gene>
<organism evidence="1 2">
    <name type="scientific">Halomonas halmophila</name>
    <dbReference type="NCBI Taxonomy" id="252"/>
    <lineage>
        <taxon>Bacteria</taxon>
        <taxon>Pseudomonadati</taxon>
        <taxon>Pseudomonadota</taxon>
        <taxon>Gammaproteobacteria</taxon>
        <taxon>Oceanospirillales</taxon>
        <taxon>Halomonadaceae</taxon>
        <taxon>Halomonas</taxon>
    </lineage>
</organism>
<proteinExistence type="predicted"/>
<sequence>MPDTAETLSAHDVVYDLIPKLHATERLVDSTLQGRIVRCTDEDETARLEELKIEFELEISMIRMNLEHLIQRYSRQLEDASQGCQQGNSASLTLDTHEAVAIESARVLYRRVQELAT</sequence>
<dbReference type="EMBL" id="BJOC01000023">
    <property type="protein sequence ID" value="GED22872.1"/>
    <property type="molecule type" value="Genomic_DNA"/>
</dbReference>
<dbReference type="RefSeq" id="WP_141320015.1">
    <property type="nucleotide sequence ID" value="NZ_BJOC01000023.1"/>
</dbReference>